<evidence type="ECO:0000313" key="7">
    <source>
        <dbReference type="EMBL" id="TQL52350.1"/>
    </source>
</evidence>
<feature type="transmembrane region" description="Helical" evidence="5">
    <location>
        <begin position="356"/>
        <end position="376"/>
    </location>
</feature>
<evidence type="ECO:0000256" key="1">
    <source>
        <dbReference type="ARBA" id="ARBA00004651"/>
    </source>
</evidence>
<protein>
    <submittedName>
        <fullName evidence="7">Putative MFS family arabinose efflux permease</fullName>
    </submittedName>
</protein>
<dbReference type="InterPro" id="IPR036259">
    <property type="entry name" value="MFS_trans_sf"/>
</dbReference>
<dbReference type="OrthoDB" id="5189108at2"/>
<dbReference type="SUPFAM" id="SSF103473">
    <property type="entry name" value="MFS general substrate transporter"/>
    <property type="match status" value="1"/>
</dbReference>
<evidence type="ECO:0000256" key="2">
    <source>
        <dbReference type="ARBA" id="ARBA00022692"/>
    </source>
</evidence>
<feature type="transmembrane region" description="Helical" evidence="5">
    <location>
        <begin position="43"/>
        <end position="63"/>
    </location>
</feature>
<feature type="transmembrane region" description="Helical" evidence="5">
    <location>
        <begin position="231"/>
        <end position="252"/>
    </location>
</feature>
<feature type="transmembrane region" description="Helical" evidence="5">
    <location>
        <begin position="289"/>
        <end position="308"/>
    </location>
</feature>
<sequence>MSSVWRAPGVSALLGATVLGFAGYAALMPVAPLWAVHGGAGEGGAGLVNGVLMLFTVLTQPFVPGSLRRFGWGPVLVAGMVLMGVPSLLFMLGDGLGTILVLSAIRGLGFGVLTVTGSAAVAELVPAAQRGRAVGAYGLAIAGAQVVLLPAAPWVAETLGYWVVFVVGALPLLGVFPAWRLAHVLRQAPEAEDTGEPVPWLALLRPMALLLGVTLAGGALLTFTAQMSSSASLTLVGLMVMNVSAALTRWRVGALADRFGAQPFIWPLVLTTVAGMSVVAWAVRDPLATAAAALLVGLFLVGLAYGALQNLTLVVTFEAVSRRHYGQASAVWNIGFDAGTGLGSVLVGMVAAGTSFSTALLVAAAFSLATLPLALLRPAGRR</sequence>
<feature type="transmembrane region" description="Helical" evidence="5">
    <location>
        <begin position="134"/>
        <end position="155"/>
    </location>
</feature>
<gene>
    <name evidence="7" type="ORF">FB467_3531</name>
</gene>
<feature type="transmembrane region" description="Helical" evidence="5">
    <location>
        <begin position="203"/>
        <end position="225"/>
    </location>
</feature>
<keyword evidence="3 5" id="KW-1133">Transmembrane helix</keyword>
<dbReference type="Proteomes" id="UP000319516">
    <property type="component" value="Unassembled WGS sequence"/>
</dbReference>
<feature type="domain" description="Major facilitator superfamily (MFS) profile" evidence="6">
    <location>
        <begin position="8"/>
        <end position="381"/>
    </location>
</feature>
<reference evidence="7 8" key="1">
    <citation type="submission" date="2019-06" db="EMBL/GenBank/DDBJ databases">
        <title>Sequencing the genomes of 1000 actinobacteria strains.</title>
        <authorList>
            <person name="Klenk H.-P."/>
        </authorList>
    </citation>
    <scope>NUCLEOTIDE SEQUENCE [LARGE SCALE GENOMIC DNA]</scope>
    <source>
        <strain evidence="7 8">DSM 12335</strain>
    </source>
</reference>
<dbReference type="PANTHER" id="PTHR23531">
    <property type="entry name" value="QUINOLENE RESISTANCE PROTEIN NORA"/>
    <property type="match status" value="1"/>
</dbReference>
<evidence type="ECO:0000256" key="4">
    <source>
        <dbReference type="ARBA" id="ARBA00023136"/>
    </source>
</evidence>
<dbReference type="PANTHER" id="PTHR23531:SF1">
    <property type="entry name" value="QUINOLENE RESISTANCE PROTEIN NORA"/>
    <property type="match status" value="1"/>
</dbReference>
<dbReference type="AlphaFoldDB" id="A0A542YW88"/>
<dbReference type="Gene3D" id="1.20.1250.20">
    <property type="entry name" value="MFS general substrate transporter like domains"/>
    <property type="match status" value="1"/>
</dbReference>
<organism evidence="7 8">
    <name type="scientific">Ornithinicoccus hortensis</name>
    <dbReference type="NCBI Taxonomy" id="82346"/>
    <lineage>
        <taxon>Bacteria</taxon>
        <taxon>Bacillati</taxon>
        <taxon>Actinomycetota</taxon>
        <taxon>Actinomycetes</taxon>
        <taxon>Micrococcales</taxon>
        <taxon>Intrasporangiaceae</taxon>
        <taxon>Ornithinicoccus</taxon>
    </lineage>
</organism>
<dbReference type="InterPro" id="IPR020846">
    <property type="entry name" value="MFS_dom"/>
</dbReference>
<feature type="transmembrane region" description="Helical" evidence="5">
    <location>
        <begin position="264"/>
        <end position="283"/>
    </location>
</feature>
<dbReference type="InterPro" id="IPR052714">
    <property type="entry name" value="MFS_Exporter"/>
</dbReference>
<feature type="transmembrane region" description="Helical" evidence="5">
    <location>
        <begin position="12"/>
        <end position="31"/>
    </location>
</feature>
<dbReference type="Pfam" id="PF07690">
    <property type="entry name" value="MFS_1"/>
    <property type="match status" value="1"/>
</dbReference>
<evidence type="ECO:0000259" key="6">
    <source>
        <dbReference type="PROSITE" id="PS50850"/>
    </source>
</evidence>
<keyword evidence="2 5" id="KW-0812">Transmembrane</keyword>
<evidence type="ECO:0000256" key="5">
    <source>
        <dbReference type="SAM" id="Phobius"/>
    </source>
</evidence>
<feature type="transmembrane region" description="Helical" evidence="5">
    <location>
        <begin position="329"/>
        <end position="350"/>
    </location>
</feature>
<name>A0A542YW88_9MICO</name>
<keyword evidence="8" id="KW-1185">Reference proteome</keyword>
<dbReference type="PROSITE" id="PS50850">
    <property type="entry name" value="MFS"/>
    <property type="match status" value="1"/>
</dbReference>
<comment type="caution">
    <text evidence="7">The sequence shown here is derived from an EMBL/GenBank/DDBJ whole genome shotgun (WGS) entry which is preliminary data.</text>
</comment>
<keyword evidence="4 5" id="KW-0472">Membrane</keyword>
<evidence type="ECO:0000256" key="3">
    <source>
        <dbReference type="ARBA" id="ARBA00022989"/>
    </source>
</evidence>
<dbReference type="GO" id="GO:0022857">
    <property type="term" value="F:transmembrane transporter activity"/>
    <property type="evidence" value="ECO:0007669"/>
    <property type="project" value="InterPro"/>
</dbReference>
<dbReference type="RefSeq" id="WP_141786230.1">
    <property type="nucleotide sequence ID" value="NZ_BAAAIK010000001.1"/>
</dbReference>
<dbReference type="InterPro" id="IPR011701">
    <property type="entry name" value="MFS"/>
</dbReference>
<comment type="subcellular location">
    <subcellularLocation>
        <location evidence="1">Cell membrane</location>
        <topology evidence="1">Multi-pass membrane protein</topology>
    </subcellularLocation>
</comment>
<feature type="transmembrane region" description="Helical" evidence="5">
    <location>
        <begin position="75"/>
        <end position="93"/>
    </location>
</feature>
<feature type="transmembrane region" description="Helical" evidence="5">
    <location>
        <begin position="161"/>
        <end position="182"/>
    </location>
</feature>
<proteinExistence type="predicted"/>
<evidence type="ECO:0000313" key="8">
    <source>
        <dbReference type="Proteomes" id="UP000319516"/>
    </source>
</evidence>
<feature type="transmembrane region" description="Helical" evidence="5">
    <location>
        <begin position="99"/>
        <end position="122"/>
    </location>
</feature>
<dbReference type="GO" id="GO:0005886">
    <property type="term" value="C:plasma membrane"/>
    <property type="evidence" value="ECO:0007669"/>
    <property type="project" value="UniProtKB-SubCell"/>
</dbReference>
<accession>A0A542YW88</accession>
<dbReference type="EMBL" id="VFOP01000001">
    <property type="protein sequence ID" value="TQL52350.1"/>
    <property type="molecule type" value="Genomic_DNA"/>
</dbReference>